<evidence type="ECO:0000256" key="1">
    <source>
        <dbReference type="ARBA" id="ARBA00002151"/>
    </source>
</evidence>
<feature type="binding site" evidence="14">
    <location>
        <position position="176"/>
    </location>
    <ligand>
        <name>NADP(+)</name>
        <dbReference type="ChEBI" id="CHEBI:58349"/>
    </ligand>
</feature>
<protein>
    <recommendedName>
        <fullName evidence="12">Riboflavin biosynthesis protein RibD</fullName>
    </recommendedName>
    <domain>
        <recommendedName>
            <fullName evidence="12">Diaminohydroxyphosphoribosylaminopyrimidine deaminase</fullName>
            <shortName evidence="12">DRAP deaminase</shortName>
            <ecNumber evidence="12">3.5.4.26</ecNumber>
        </recommendedName>
        <alternativeName>
            <fullName evidence="12">Riboflavin-specific deaminase</fullName>
        </alternativeName>
    </domain>
    <domain>
        <recommendedName>
            <fullName evidence="12">5-amino-6-(5-phosphoribosylamino)uracil reductase</fullName>
            <ecNumber evidence="12">1.1.1.193</ecNumber>
        </recommendedName>
        <alternativeName>
            <fullName evidence="12">HTP reductase</fullName>
        </alternativeName>
    </domain>
</protein>
<proteinExistence type="inferred from homology"/>
<dbReference type="GO" id="GO:0008703">
    <property type="term" value="F:5-amino-6-(5-phosphoribosylamino)uracil reductase activity"/>
    <property type="evidence" value="ECO:0007669"/>
    <property type="project" value="UniProtKB-EC"/>
</dbReference>
<evidence type="ECO:0000256" key="5">
    <source>
        <dbReference type="ARBA" id="ARBA00007417"/>
    </source>
</evidence>
<feature type="binding site" evidence="14">
    <location>
        <position position="202"/>
    </location>
    <ligand>
        <name>NADP(+)</name>
        <dbReference type="ChEBI" id="CHEBI:58349"/>
    </ligand>
</feature>
<evidence type="ECO:0000256" key="10">
    <source>
        <dbReference type="ARBA" id="ARBA00023002"/>
    </source>
</evidence>
<keyword evidence="11" id="KW-0511">Multifunctional enzyme</keyword>
<dbReference type="EC" id="1.1.1.193" evidence="12"/>
<dbReference type="Pfam" id="PF01872">
    <property type="entry name" value="RibD_C"/>
    <property type="match status" value="1"/>
</dbReference>
<feature type="binding site" evidence="15">
    <location>
        <position position="81"/>
    </location>
    <ligand>
        <name>Zn(2+)</name>
        <dbReference type="ChEBI" id="CHEBI:29105"/>
        <note>catalytic</note>
    </ligand>
</feature>
<dbReference type="InterPro" id="IPR024072">
    <property type="entry name" value="DHFR-like_dom_sf"/>
</dbReference>
<dbReference type="PANTHER" id="PTHR38011">
    <property type="entry name" value="DIHYDROFOLATE REDUCTASE FAMILY PROTEIN (AFU_ORTHOLOGUE AFUA_8G06820)"/>
    <property type="match status" value="1"/>
</dbReference>
<dbReference type="PROSITE" id="PS00903">
    <property type="entry name" value="CYT_DCMP_DEAMINASES_1"/>
    <property type="match status" value="1"/>
</dbReference>
<dbReference type="Gene3D" id="3.40.140.10">
    <property type="entry name" value="Cytidine Deaminase, domain 2"/>
    <property type="match status" value="1"/>
</dbReference>
<comment type="function">
    <text evidence="1 12">Converts 2,5-diamino-6-(ribosylamino)-4(3h)-pyrimidinone 5'-phosphate into 5-amino-6-(ribosylamino)-2,4(1h,3h)-pyrimidinedione 5'-phosphate.</text>
</comment>
<comment type="catalytic activity">
    <reaction evidence="12">
        <text>5-amino-6-(5-phospho-D-ribitylamino)uracil + NADP(+) = 5-amino-6-(5-phospho-D-ribosylamino)uracil + NADPH + H(+)</text>
        <dbReference type="Rhea" id="RHEA:17845"/>
        <dbReference type="ChEBI" id="CHEBI:15378"/>
        <dbReference type="ChEBI" id="CHEBI:57783"/>
        <dbReference type="ChEBI" id="CHEBI:58349"/>
        <dbReference type="ChEBI" id="CHEBI:58421"/>
        <dbReference type="ChEBI" id="CHEBI:58453"/>
        <dbReference type="EC" id="1.1.1.193"/>
    </reaction>
</comment>
<feature type="binding site" evidence="14">
    <location>
        <position position="206"/>
    </location>
    <ligand>
        <name>substrate</name>
    </ligand>
</feature>
<keyword evidence="7 12" id="KW-0479">Metal-binding</keyword>
<keyword evidence="18" id="KW-1185">Reference proteome</keyword>
<feature type="binding site" evidence="15">
    <location>
        <position position="90"/>
    </location>
    <ligand>
        <name>Zn(2+)</name>
        <dbReference type="ChEBI" id="CHEBI:29105"/>
        <note>catalytic</note>
    </ligand>
</feature>
<dbReference type="GO" id="GO:0008270">
    <property type="term" value="F:zinc ion binding"/>
    <property type="evidence" value="ECO:0007669"/>
    <property type="project" value="InterPro"/>
</dbReference>
<dbReference type="UniPathway" id="UPA00275">
    <property type="reaction ID" value="UER00401"/>
</dbReference>
<feature type="binding site" evidence="14">
    <location>
        <position position="296"/>
    </location>
    <ligand>
        <name>substrate</name>
    </ligand>
</feature>
<dbReference type="NCBIfam" id="TIGR00326">
    <property type="entry name" value="eubact_ribD"/>
    <property type="match status" value="1"/>
</dbReference>
<keyword evidence="10 12" id="KW-0560">Oxidoreductase</keyword>
<dbReference type="InterPro" id="IPR004794">
    <property type="entry name" value="Eubact_RibD"/>
</dbReference>
<dbReference type="PIRSF" id="PIRSF006769">
    <property type="entry name" value="RibD"/>
    <property type="match status" value="1"/>
</dbReference>
<comment type="similarity">
    <text evidence="4 12">In the N-terminal section; belongs to the cytidine and deoxycytidylate deaminase family.</text>
</comment>
<dbReference type="AlphaFoldDB" id="A0A846MRA7"/>
<feature type="domain" description="CMP/dCMP-type deaminase" evidence="16">
    <location>
        <begin position="5"/>
        <end position="129"/>
    </location>
</feature>
<dbReference type="PANTHER" id="PTHR38011:SF7">
    <property type="entry name" value="2,5-DIAMINO-6-RIBOSYLAMINO-4(3H)-PYRIMIDINONE 5'-PHOSPHATE REDUCTASE"/>
    <property type="match status" value="1"/>
</dbReference>
<comment type="similarity">
    <text evidence="5 12">In the C-terminal section; belongs to the HTP reductase family.</text>
</comment>
<evidence type="ECO:0000256" key="3">
    <source>
        <dbReference type="ARBA" id="ARBA00004910"/>
    </source>
</evidence>
<dbReference type="GO" id="GO:0009231">
    <property type="term" value="P:riboflavin biosynthetic process"/>
    <property type="evidence" value="ECO:0007669"/>
    <property type="project" value="UniProtKB-UniPathway"/>
</dbReference>
<gene>
    <name evidence="17" type="ORF">FHS56_001629</name>
</gene>
<dbReference type="InterPro" id="IPR050765">
    <property type="entry name" value="Riboflavin_Biosynth_HTPR"/>
</dbReference>
<dbReference type="SUPFAM" id="SSF53927">
    <property type="entry name" value="Cytidine deaminase-like"/>
    <property type="match status" value="1"/>
</dbReference>
<evidence type="ECO:0000256" key="12">
    <source>
        <dbReference type="PIRNR" id="PIRNR006769"/>
    </source>
</evidence>
<dbReference type="GO" id="GO:0008835">
    <property type="term" value="F:diaminohydroxyphosphoribosylaminopyrimidine deaminase activity"/>
    <property type="evidence" value="ECO:0007669"/>
    <property type="project" value="UniProtKB-EC"/>
</dbReference>
<evidence type="ECO:0000256" key="7">
    <source>
        <dbReference type="ARBA" id="ARBA00022723"/>
    </source>
</evidence>
<evidence type="ECO:0000256" key="8">
    <source>
        <dbReference type="ARBA" id="ARBA00022833"/>
    </source>
</evidence>
<evidence type="ECO:0000256" key="9">
    <source>
        <dbReference type="ARBA" id="ARBA00022857"/>
    </source>
</evidence>
<evidence type="ECO:0000313" key="18">
    <source>
        <dbReference type="Proteomes" id="UP000537126"/>
    </source>
</evidence>
<evidence type="ECO:0000256" key="2">
    <source>
        <dbReference type="ARBA" id="ARBA00004882"/>
    </source>
</evidence>
<feature type="binding site" evidence="14">
    <location>
        <position position="160"/>
    </location>
    <ligand>
        <name>NADP(+)</name>
        <dbReference type="ChEBI" id="CHEBI:58349"/>
    </ligand>
</feature>
<sequence>MTQHKEDIFWMQRALQLAMYGKGHTSPNPLVGSVVVHQGRILGEGWHQRYGEAHAEVNALKQVVNEALLPQSTVYVNLEPCAHFGKTPPCARLLIEKKVQRVVIANLDPNPLVAGKGIAMLKKAGIEVEIGICEKEGLWLNRRFFTFITQQRPYIVLKWAQSSDGFLAPDPPAPSWMTSPLSKQMVHRWRSEEAAILTGKNTLLIDNPQLTARLWHGKQPWRIVIDRQGELSSHLRVFAADAPTLYFSPRLPQELLSYKHLTWCRLPAERSQDYPSLLAFVLEECHQRGIQSLLVEGGKHTLDTFLQAGLWDEIRLFIAPRLLQKGLSAPSIPAGARLLDRQEIDGDLLLFYSNPQNAYHAHYHPSYT</sequence>
<dbReference type="InterPro" id="IPR016193">
    <property type="entry name" value="Cytidine_deaminase-like"/>
</dbReference>
<keyword evidence="6 12" id="KW-0686">Riboflavin biosynthesis</keyword>
<dbReference type="InterPro" id="IPR002125">
    <property type="entry name" value="CMP_dCMP_dom"/>
</dbReference>
<comment type="catalytic activity">
    <reaction evidence="12">
        <text>2,5-diamino-6-hydroxy-4-(5-phosphoribosylamino)-pyrimidine + H2O + H(+) = 5-amino-6-(5-phospho-D-ribosylamino)uracil + NH4(+)</text>
        <dbReference type="Rhea" id="RHEA:21868"/>
        <dbReference type="ChEBI" id="CHEBI:15377"/>
        <dbReference type="ChEBI" id="CHEBI:15378"/>
        <dbReference type="ChEBI" id="CHEBI:28938"/>
        <dbReference type="ChEBI" id="CHEBI:58453"/>
        <dbReference type="ChEBI" id="CHEBI:58614"/>
        <dbReference type="EC" id="3.5.4.26"/>
    </reaction>
</comment>
<feature type="binding site" evidence="14">
    <location>
        <position position="213"/>
    </location>
    <ligand>
        <name>substrate</name>
    </ligand>
</feature>
<evidence type="ECO:0000256" key="11">
    <source>
        <dbReference type="ARBA" id="ARBA00023268"/>
    </source>
</evidence>
<evidence type="ECO:0000256" key="4">
    <source>
        <dbReference type="ARBA" id="ARBA00005259"/>
    </source>
</evidence>
<reference evidence="17 18" key="1">
    <citation type="submission" date="2020-03" db="EMBL/GenBank/DDBJ databases">
        <title>Genomic Encyclopedia of Type Strains, Phase IV (KMG-IV): sequencing the most valuable type-strain genomes for metagenomic binning, comparative biology and taxonomic classification.</title>
        <authorList>
            <person name="Goeker M."/>
        </authorList>
    </citation>
    <scope>NUCLEOTIDE SEQUENCE [LARGE SCALE GENOMIC DNA]</scope>
    <source>
        <strain evidence="17 18">DSM 5718</strain>
    </source>
</reference>
<keyword evidence="8 12" id="KW-0862">Zinc</keyword>
<dbReference type="Pfam" id="PF00383">
    <property type="entry name" value="dCMP_cyt_deam_1"/>
    <property type="match status" value="1"/>
</dbReference>
<dbReference type="PROSITE" id="PS51747">
    <property type="entry name" value="CYT_DCMP_DEAMINASES_2"/>
    <property type="match status" value="1"/>
</dbReference>
<feature type="binding site" evidence="14">
    <location>
        <position position="210"/>
    </location>
    <ligand>
        <name>substrate</name>
    </ligand>
</feature>
<evidence type="ECO:0000259" key="16">
    <source>
        <dbReference type="PROSITE" id="PS51747"/>
    </source>
</evidence>
<feature type="active site" description="Proton donor" evidence="13">
    <location>
        <position position="56"/>
    </location>
</feature>
<feature type="binding site" evidence="15">
    <location>
        <position position="54"/>
    </location>
    <ligand>
        <name>Zn(2+)</name>
        <dbReference type="ChEBI" id="CHEBI:29105"/>
        <note>catalytic</note>
    </ligand>
</feature>
<keyword evidence="12 17" id="KW-0378">Hydrolase</keyword>
<accession>A0A846MRA7</accession>
<comment type="cofactor">
    <cofactor evidence="12 15">
        <name>Zn(2+)</name>
        <dbReference type="ChEBI" id="CHEBI:29105"/>
    </cofactor>
    <text evidence="12 15">Binds 1 zinc ion.</text>
</comment>
<organism evidence="17 18">
    <name type="scientific">Thermonema lapsum</name>
    <dbReference type="NCBI Taxonomy" id="28195"/>
    <lineage>
        <taxon>Bacteria</taxon>
        <taxon>Pseudomonadati</taxon>
        <taxon>Bacteroidota</taxon>
        <taxon>Cytophagia</taxon>
        <taxon>Cytophagales</taxon>
        <taxon>Thermonemataceae</taxon>
        <taxon>Thermonema</taxon>
    </lineage>
</organism>
<dbReference type="InterPro" id="IPR016192">
    <property type="entry name" value="APOBEC/CMP_deaminase_Zn-bd"/>
</dbReference>
<dbReference type="InterPro" id="IPR002734">
    <property type="entry name" value="RibDG_C"/>
</dbReference>
<feature type="binding site" evidence="14">
    <location>
        <position position="190"/>
    </location>
    <ligand>
        <name>substrate</name>
    </ligand>
</feature>
<dbReference type="EMBL" id="JAASRN010000002">
    <property type="protein sequence ID" value="NIK74116.1"/>
    <property type="molecule type" value="Genomic_DNA"/>
</dbReference>
<evidence type="ECO:0000256" key="14">
    <source>
        <dbReference type="PIRSR" id="PIRSR006769-2"/>
    </source>
</evidence>
<keyword evidence="9 12" id="KW-0521">NADP</keyword>
<dbReference type="Gene3D" id="3.40.430.10">
    <property type="entry name" value="Dihydrofolate Reductase, subunit A"/>
    <property type="match status" value="1"/>
</dbReference>
<dbReference type="CDD" id="cd01284">
    <property type="entry name" value="Riboflavin_deaminase-reductase"/>
    <property type="match status" value="1"/>
</dbReference>
<dbReference type="SUPFAM" id="SSF53597">
    <property type="entry name" value="Dihydrofolate reductase-like"/>
    <property type="match status" value="1"/>
</dbReference>
<dbReference type="Proteomes" id="UP000537126">
    <property type="component" value="Unassembled WGS sequence"/>
</dbReference>
<evidence type="ECO:0000256" key="15">
    <source>
        <dbReference type="PIRSR" id="PIRSR006769-3"/>
    </source>
</evidence>
<dbReference type="EC" id="3.5.4.26" evidence="12"/>
<name>A0A846MRA7_9BACT</name>
<comment type="pathway">
    <text evidence="2 12">Cofactor biosynthesis; riboflavin biosynthesis; 5-amino-6-(D-ribitylamino)uracil from GTP: step 2/4.</text>
</comment>
<evidence type="ECO:0000256" key="6">
    <source>
        <dbReference type="ARBA" id="ARBA00022619"/>
    </source>
</evidence>
<comment type="pathway">
    <text evidence="3 12">Cofactor biosynthesis; riboflavin biosynthesis; 5-amino-6-(D-ribitylamino)uracil from GTP: step 3/4.</text>
</comment>
<comment type="caution">
    <text evidence="17">The sequence shown here is derived from an EMBL/GenBank/DDBJ whole genome shotgun (WGS) entry which is preliminary data.</text>
</comment>
<evidence type="ECO:0000313" key="17">
    <source>
        <dbReference type="EMBL" id="NIK74116.1"/>
    </source>
</evidence>
<evidence type="ECO:0000256" key="13">
    <source>
        <dbReference type="PIRSR" id="PIRSR006769-1"/>
    </source>
</evidence>
<dbReference type="RefSeq" id="WP_166919481.1">
    <property type="nucleotide sequence ID" value="NZ_JAASRN010000002.1"/>
</dbReference>